<protein>
    <submittedName>
        <fullName evidence="1">Uncharacterized protein</fullName>
    </submittedName>
</protein>
<comment type="caution">
    <text evidence="1">The sequence shown here is derived from an EMBL/GenBank/DDBJ whole genome shotgun (WGS) entry which is preliminary data.</text>
</comment>
<name>A0ABD2LFS2_9BILA</name>
<accession>A0ABD2LFS2</accession>
<evidence type="ECO:0000313" key="2">
    <source>
        <dbReference type="Proteomes" id="UP001620626"/>
    </source>
</evidence>
<sequence length="143" mass="15991">MQPTSSKLSTTEGKRGFFSVPTELKKPTVSQPFHIRLLLMETVGLSNRNAVDRIRRLPQPSMAPQKVELLNIDECRKKEQTIQDSAQHFADENSLPIGLQHCARILKRKGFSQKAAVEGAKAIGVLAEHKILVNETNFFGIKI</sequence>
<dbReference type="EMBL" id="JBICBT010000427">
    <property type="protein sequence ID" value="KAL3114044.1"/>
    <property type="molecule type" value="Genomic_DNA"/>
</dbReference>
<dbReference type="Proteomes" id="UP001620626">
    <property type="component" value="Unassembled WGS sequence"/>
</dbReference>
<dbReference type="AlphaFoldDB" id="A0ABD2LFS2"/>
<gene>
    <name evidence="1" type="ORF">niasHT_014947</name>
</gene>
<evidence type="ECO:0000313" key="1">
    <source>
        <dbReference type="EMBL" id="KAL3114044.1"/>
    </source>
</evidence>
<keyword evidence="2" id="KW-1185">Reference proteome</keyword>
<proteinExistence type="predicted"/>
<reference evidence="1 2" key="1">
    <citation type="submission" date="2024-10" db="EMBL/GenBank/DDBJ databases">
        <authorList>
            <person name="Kim D."/>
        </authorList>
    </citation>
    <scope>NUCLEOTIDE SEQUENCE [LARGE SCALE GENOMIC DNA]</scope>
    <source>
        <strain evidence="1">BH-2024</strain>
    </source>
</reference>
<organism evidence="1 2">
    <name type="scientific">Heterodera trifolii</name>
    <dbReference type="NCBI Taxonomy" id="157864"/>
    <lineage>
        <taxon>Eukaryota</taxon>
        <taxon>Metazoa</taxon>
        <taxon>Ecdysozoa</taxon>
        <taxon>Nematoda</taxon>
        <taxon>Chromadorea</taxon>
        <taxon>Rhabditida</taxon>
        <taxon>Tylenchina</taxon>
        <taxon>Tylenchomorpha</taxon>
        <taxon>Tylenchoidea</taxon>
        <taxon>Heteroderidae</taxon>
        <taxon>Heteroderinae</taxon>
        <taxon>Heterodera</taxon>
    </lineage>
</organism>